<protein>
    <submittedName>
        <fullName evidence="1">Uncharacterized protein</fullName>
    </submittedName>
</protein>
<reference evidence="1 2" key="1">
    <citation type="submission" date="2014-02" db="EMBL/GenBank/DDBJ databases">
        <authorList>
            <person name="Sears C."/>
            <person name="Carroll K."/>
            <person name="Sack B.R."/>
            <person name="Qadri F."/>
            <person name="Myers L.L."/>
            <person name="Chung G.-T."/>
            <person name="Escheverria P."/>
            <person name="Fraser C.M."/>
            <person name="Sadzewicz L."/>
            <person name="Shefchek K.A."/>
            <person name="Tallon L."/>
            <person name="Das S.P."/>
            <person name="Daugherty S."/>
            <person name="Mongodin E.F."/>
        </authorList>
    </citation>
    <scope>NUCLEOTIDE SEQUENCE [LARGE SCALE GENOMIC DNA]</scope>
    <source>
        <strain evidence="2">3998T(B)3</strain>
    </source>
</reference>
<dbReference type="EMBL" id="JGDB01000285">
    <property type="protein sequence ID" value="EXY88298.1"/>
    <property type="molecule type" value="Genomic_DNA"/>
</dbReference>
<organism evidence="1 2">
    <name type="scientific">Bacteroides fragilis str. 3998T(B)3</name>
    <dbReference type="NCBI Taxonomy" id="1339316"/>
    <lineage>
        <taxon>Bacteria</taxon>
        <taxon>Pseudomonadati</taxon>
        <taxon>Bacteroidota</taxon>
        <taxon>Bacteroidia</taxon>
        <taxon>Bacteroidales</taxon>
        <taxon>Bacteroidaceae</taxon>
        <taxon>Bacteroides</taxon>
    </lineage>
</organism>
<dbReference type="PATRIC" id="fig|1339316.3.peg.4784"/>
<proteinExistence type="predicted"/>
<evidence type="ECO:0000313" key="1">
    <source>
        <dbReference type="EMBL" id="EXY88298.1"/>
    </source>
</evidence>
<comment type="caution">
    <text evidence="1">The sequence shown here is derived from an EMBL/GenBank/DDBJ whole genome shotgun (WGS) entry which is preliminary data.</text>
</comment>
<evidence type="ECO:0000313" key="2">
    <source>
        <dbReference type="Proteomes" id="UP000020773"/>
    </source>
</evidence>
<sequence length="50" mass="6081">MEETAFIFYLSPLLGYKISLILQQNELNYNLLPGKYIQHYGYKQNRRRKN</sequence>
<dbReference type="AlphaFoldDB" id="A0A015VR00"/>
<gene>
    <name evidence="1" type="ORF">M125_5042</name>
</gene>
<accession>A0A015VR00</accession>
<dbReference type="Proteomes" id="UP000020773">
    <property type="component" value="Unassembled WGS sequence"/>
</dbReference>
<name>A0A015VR00_BACFG</name>